<dbReference type="RefSeq" id="WP_008239662.1">
    <property type="nucleotide sequence ID" value="NZ_AJJU01000011.1"/>
</dbReference>
<sequence>MIGANYKRILVGVFGLFILAGIGVQAQEKVNQTDSQGKRHGVWRKNHEGSDLVRYEGQFEHGKEIGEFRFYAKSPKNYLEATRTFNATSDSVMVVYYDSDEKKQSEGYIVGRNREGIWKYFQQDGKTLLSTEEYVQGKLHGRVITYYPNGKITDESTYVNGVLHGTSIKYDEKGNELYRANYLKGRKM</sequence>
<dbReference type="AlphaFoldDB" id="I0WD78"/>
<dbReference type="Gene3D" id="3.90.930.1">
    <property type="match status" value="1"/>
</dbReference>
<dbReference type="OrthoDB" id="9785122at2"/>
<accession>I0WD78</accession>
<evidence type="ECO:0000313" key="1">
    <source>
        <dbReference type="EMBL" id="EID74344.1"/>
    </source>
</evidence>
<keyword evidence="2" id="KW-1185">Reference proteome</keyword>
<organism evidence="1 2">
    <name type="scientific">Imtechella halotolerans K1</name>
    <dbReference type="NCBI Taxonomy" id="946077"/>
    <lineage>
        <taxon>Bacteria</taxon>
        <taxon>Pseudomonadati</taxon>
        <taxon>Bacteroidota</taxon>
        <taxon>Flavobacteriia</taxon>
        <taxon>Flavobacteriales</taxon>
        <taxon>Flavobacteriaceae</taxon>
        <taxon>Imtechella</taxon>
    </lineage>
</organism>
<dbReference type="Proteomes" id="UP000005938">
    <property type="component" value="Unassembled WGS sequence"/>
</dbReference>
<dbReference type="InterPro" id="IPR011652">
    <property type="entry name" value="MORN_2"/>
</dbReference>
<evidence type="ECO:0008006" key="3">
    <source>
        <dbReference type="Google" id="ProtNLM"/>
    </source>
</evidence>
<dbReference type="eggNOG" id="COG2849">
    <property type="taxonomic scope" value="Bacteria"/>
</dbReference>
<gene>
    <name evidence="1" type="ORF">W5A_08919</name>
</gene>
<dbReference type="EMBL" id="AJJU01000011">
    <property type="protein sequence ID" value="EID74344.1"/>
    <property type="molecule type" value="Genomic_DNA"/>
</dbReference>
<proteinExistence type="predicted"/>
<dbReference type="Pfam" id="PF07661">
    <property type="entry name" value="MORN_2"/>
    <property type="match status" value="1"/>
</dbReference>
<name>I0WD78_9FLAO</name>
<comment type="caution">
    <text evidence="1">The sequence shown here is derived from an EMBL/GenBank/DDBJ whole genome shotgun (WGS) entry which is preliminary data.</text>
</comment>
<dbReference type="SUPFAM" id="SSF82185">
    <property type="entry name" value="Histone H3 K4-specific methyltransferase SET7/9 N-terminal domain"/>
    <property type="match status" value="1"/>
</dbReference>
<dbReference type="STRING" id="946077.W5A_08919"/>
<protein>
    <recommendedName>
        <fullName evidence="3">Toxin-antitoxin system YwqK family antitoxin</fullName>
    </recommendedName>
</protein>
<reference evidence="1 2" key="1">
    <citation type="journal article" date="2012" name="J. Bacteriol.">
        <title>Genome Sequence of the Halotolerant Bacterium Imtechella halotolerans K1T.</title>
        <authorList>
            <person name="Kumar S."/>
            <person name="Vikram S."/>
            <person name="Subramanian S."/>
            <person name="Raghava G.P."/>
            <person name="Pinnaka A.K."/>
        </authorList>
    </citation>
    <scope>NUCLEOTIDE SEQUENCE [LARGE SCALE GENOMIC DNA]</scope>
    <source>
        <strain evidence="1 2">K1</strain>
    </source>
</reference>
<evidence type="ECO:0000313" key="2">
    <source>
        <dbReference type="Proteomes" id="UP000005938"/>
    </source>
</evidence>